<comment type="similarity">
    <text evidence="1">Belongs to the 4-hydroxybenzoyl-CoA thioesterase family.</text>
</comment>
<dbReference type="PIRSF" id="PIRSF003230">
    <property type="entry name" value="YbgC"/>
    <property type="match status" value="1"/>
</dbReference>
<proteinExistence type="inferred from homology"/>
<evidence type="ECO:0000256" key="2">
    <source>
        <dbReference type="ARBA" id="ARBA00022801"/>
    </source>
</evidence>
<keyword evidence="4" id="KW-1185">Reference proteome</keyword>
<sequence>MTAEIHFRVRYAETDRMGVTHHAVYPIWFEMLRTELCREIGLPYAEVEAAGVMSPLVGLQCRYRGTTTYDDPIVVRGWIAAYKGARMTVRYEVYVEGDETPRCTGESEHAWVDANTFAPFSLRRRFPQWHEALSRAVEDGDR</sequence>
<comment type="caution">
    <text evidence="3">The sequence shown here is derived from an EMBL/GenBank/DDBJ whole genome shotgun (WGS) entry which is preliminary data.</text>
</comment>
<reference evidence="3 4" key="1">
    <citation type="submission" date="2020-08" db="EMBL/GenBank/DDBJ databases">
        <title>Genome public.</title>
        <authorList>
            <person name="Liu C."/>
            <person name="Sun Q."/>
        </authorList>
    </citation>
    <scope>NUCLEOTIDE SEQUENCE [LARGE SCALE GENOMIC DNA]</scope>
    <source>
        <strain evidence="3 4">BX1</strain>
    </source>
</reference>
<evidence type="ECO:0000256" key="1">
    <source>
        <dbReference type="ARBA" id="ARBA00005953"/>
    </source>
</evidence>
<dbReference type="CDD" id="cd00586">
    <property type="entry name" value="4HBT"/>
    <property type="match status" value="1"/>
</dbReference>
<dbReference type="PANTHER" id="PTHR31793:SF27">
    <property type="entry name" value="NOVEL THIOESTERASE SUPERFAMILY DOMAIN AND SAPOSIN A-TYPE DOMAIN CONTAINING PROTEIN (0610012H03RIK)"/>
    <property type="match status" value="1"/>
</dbReference>
<evidence type="ECO:0000313" key="3">
    <source>
        <dbReference type="EMBL" id="MBC8574851.1"/>
    </source>
</evidence>
<dbReference type="InterPro" id="IPR050563">
    <property type="entry name" value="4-hydroxybenzoyl-CoA_TE"/>
</dbReference>
<dbReference type="InterPro" id="IPR006684">
    <property type="entry name" value="YbgC/YbaW"/>
</dbReference>
<name>A0ABR7NEL3_9FIRM</name>
<keyword evidence="2" id="KW-0378">Hydrolase</keyword>
<dbReference type="InterPro" id="IPR029069">
    <property type="entry name" value="HotDog_dom_sf"/>
</dbReference>
<dbReference type="SUPFAM" id="SSF54637">
    <property type="entry name" value="Thioesterase/thiol ester dehydrase-isomerase"/>
    <property type="match status" value="1"/>
</dbReference>
<protein>
    <submittedName>
        <fullName evidence="3">Acyl-CoA thioesterase</fullName>
    </submittedName>
</protein>
<gene>
    <name evidence="3" type="ORF">H8717_00290</name>
</gene>
<dbReference type="PANTHER" id="PTHR31793">
    <property type="entry name" value="4-HYDROXYBENZOYL-COA THIOESTERASE FAMILY MEMBER"/>
    <property type="match status" value="1"/>
</dbReference>
<dbReference type="Proteomes" id="UP000658131">
    <property type="component" value="Unassembled WGS sequence"/>
</dbReference>
<dbReference type="RefSeq" id="WP_262398548.1">
    <property type="nucleotide sequence ID" value="NZ_JACRTB010000001.1"/>
</dbReference>
<dbReference type="Gene3D" id="3.10.129.10">
    <property type="entry name" value="Hotdog Thioesterase"/>
    <property type="match status" value="1"/>
</dbReference>
<dbReference type="Pfam" id="PF13279">
    <property type="entry name" value="4HBT_2"/>
    <property type="match status" value="1"/>
</dbReference>
<evidence type="ECO:0000313" key="4">
    <source>
        <dbReference type="Proteomes" id="UP000658131"/>
    </source>
</evidence>
<organism evidence="3 4">
    <name type="scientific">Yanshouia hominis</name>
    <dbReference type="NCBI Taxonomy" id="2763673"/>
    <lineage>
        <taxon>Bacteria</taxon>
        <taxon>Bacillati</taxon>
        <taxon>Bacillota</taxon>
        <taxon>Clostridia</taxon>
        <taxon>Eubacteriales</taxon>
        <taxon>Oscillospiraceae</taxon>
        <taxon>Yanshouia</taxon>
    </lineage>
</organism>
<accession>A0ABR7NEL3</accession>
<dbReference type="EMBL" id="JACRTB010000001">
    <property type="protein sequence ID" value="MBC8574851.1"/>
    <property type="molecule type" value="Genomic_DNA"/>
</dbReference>